<reference evidence="8 9" key="1">
    <citation type="submission" date="2024-08" db="EMBL/GenBank/DDBJ databases">
        <authorList>
            <person name="Cucini C."/>
            <person name="Frati F."/>
        </authorList>
    </citation>
    <scope>NUCLEOTIDE SEQUENCE [LARGE SCALE GENOMIC DNA]</scope>
</reference>
<proteinExistence type="predicted"/>
<evidence type="ECO:0000256" key="3">
    <source>
        <dbReference type="ARBA" id="ARBA00023134"/>
    </source>
</evidence>
<feature type="compositionally biased region" description="Basic and acidic residues" evidence="6">
    <location>
        <begin position="21"/>
        <end position="30"/>
    </location>
</feature>
<feature type="compositionally biased region" description="Acidic residues" evidence="6">
    <location>
        <begin position="557"/>
        <end position="569"/>
    </location>
</feature>
<name>A0ABP1QHC6_9HEXA</name>
<evidence type="ECO:0000256" key="1">
    <source>
        <dbReference type="ARBA" id="ARBA00022553"/>
    </source>
</evidence>
<feature type="region of interest" description="Disordered" evidence="6">
    <location>
        <begin position="547"/>
        <end position="629"/>
    </location>
</feature>
<dbReference type="PANTHER" id="PTHR45709">
    <property type="entry name" value="LARGE SUBUNIT GTPASE 1 HOMOLOG-RELATED"/>
    <property type="match status" value="1"/>
</dbReference>
<dbReference type="InterPro" id="IPR030378">
    <property type="entry name" value="G_CP_dom"/>
</dbReference>
<evidence type="ECO:0000256" key="2">
    <source>
        <dbReference type="ARBA" id="ARBA00022741"/>
    </source>
</evidence>
<dbReference type="CDD" id="cd01857">
    <property type="entry name" value="HSR1_MMR1"/>
    <property type="match status" value="1"/>
</dbReference>
<dbReference type="EMBL" id="CAXLJM020000033">
    <property type="protein sequence ID" value="CAL8101061.1"/>
    <property type="molecule type" value="Genomic_DNA"/>
</dbReference>
<evidence type="ECO:0000313" key="8">
    <source>
        <dbReference type="EMBL" id="CAL8101061.1"/>
    </source>
</evidence>
<organism evidence="8 9">
    <name type="scientific">Orchesella dallaii</name>
    <dbReference type="NCBI Taxonomy" id="48710"/>
    <lineage>
        <taxon>Eukaryota</taxon>
        <taxon>Metazoa</taxon>
        <taxon>Ecdysozoa</taxon>
        <taxon>Arthropoda</taxon>
        <taxon>Hexapoda</taxon>
        <taxon>Collembola</taxon>
        <taxon>Entomobryomorpha</taxon>
        <taxon>Entomobryoidea</taxon>
        <taxon>Orchesellidae</taxon>
        <taxon>Orchesellinae</taxon>
        <taxon>Orchesella</taxon>
    </lineage>
</organism>
<dbReference type="InterPro" id="IPR027417">
    <property type="entry name" value="P-loop_NTPase"/>
</dbReference>
<dbReference type="Pfam" id="PF01926">
    <property type="entry name" value="MMR_HSR1"/>
    <property type="match status" value="1"/>
</dbReference>
<feature type="compositionally biased region" description="Acidic residues" evidence="6">
    <location>
        <begin position="619"/>
        <end position="629"/>
    </location>
</feature>
<comment type="caution">
    <text evidence="8">The sequence shown here is derived from an EMBL/GenBank/DDBJ whole genome shotgun (WGS) entry which is preliminary data.</text>
</comment>
<dbReference type="Gene3D" id="3.40.50.300">
    <property type="entry name" value="P-loop containing nucleotide triphosphate hydrolases"/>
    <property type="match status" value="1"/>
</dbReference>
<feature type="compositionally biased region" description="Polar residues" evidence="6">
    <location>
        <begin position="601"/>
        <end position="610"/>
    </location>
</feature>
<feature type="region of interest" description="Disordered" evidence="6">
    <location>
        <begin position="1"/>
        <end position="64"/>
    </location>
</feature>
<dbReference type="PRINTS" id="PR00326">
    <property type="entry name" value="GTP1OBG"/>
</dbReference>
<dbReference type="PROSITE" id="PS51721">
    <property type="entry name" value="G_CP"/>
    <property type="match status" value="1"/>
</dbReference>
<accession>A0ABP1QHC6</accession>
<keyword evidence="3" id="KW-0342">GTP-binding</keyword>
<dbReference type="SUPFAM" id="SSF52540">
    <property type="entry name" value="P-loop containing nucleoside triphosphate hydrolases"/>
    <property type="match status" value="1"/>
</dbReference>
<dbReference type="PANTHER" id="PTHR45709:SF3">
    <property type="entry name" value="GUANINE NUCLEOTIDE-BINDING PROTEIN-LIKE 1"/>
    <property type="match status" value="1"/>
</dbReference>
<keyword evidence="1" id="KW-0597">Phosphoprotein</keyword>
<evidence type="ECO:0000313" key="9">
    <source>
        <dbReference type="Proteomes" id="UP001642540"/>
    </source>
</evidence>
<keyword evidence="9" id="KW-1185">Reference proteome</keyword>
<feature type="compositionally biased region" description="Basic residues" evidence="6">
    <location>
        <begin position="1"/>
        <end position="16"/>
    </location>
</feature>
<keyword evidence="2" id="KW-0547">Nucleotide-binding</keyword>
<protein>
    <recommendedName>
        <fullName evidence="5">Guanine nucleotide-binding protein-like 1</fullName>
    </recommendedName>
</protein>
<sequence length="629" mass="71831">MPPGGRKKPFSGKLKKQQLQAKRERQHSKESDDDGESFPRFKSTTKPAKELQAGPVNAANDKRTQHKNEFTTATFEEAASLGSKFFEVRHPTSKADAGRYALMFRKETKDELNKQKKEGRKTIYPVLEEYLECKIEDFFTPELDFPIRPPWNYDVTRQDLEKNEHRYFHNYLKKIDEQFHRKDLSYFELNLETWRQLWRVLEMSDVVLCVVDIRYPALLFPPKLYNYVCTELGKHLILVLNKIDMCPAPLVLAWKEYFKQKYPELKVLCFTSYPAYNLYGTESSGGMKGRKRKGRMKMAAEGAFELYKVCEEIVQGEVDTTSWKAKILEEMETAIGPEEDLKVQVDKTVTEKPDTGFYDFKKYHGGILTIGCVGQPNVGKSSLINALMGKKVVSVSKTPGHTKHFQTIFLTPNVRLCDCPGLIFPSKIPKSLQVLCGSFPIAQLREPYSTIKYLAERMDLPKILRISHPEGDSEWCACDIADGWAVKRGYYTAKAARLDTYRGANHILRLALEGRLCLCLYPPKYSTSKEEWSNDPRLPEILSIQAQSSATPQQNDQVEESSDEDDWDDVRERLGQNDDNSEAVGLGSSKNLDGDVERQSSAKQKSTGVTMKNKFAMLLEDESNGDSDD</sequence>
<evidence type="ECO:0000256" key="6">
    <source>
        <dbReference type="SAM" id="MobiDB-lite"/>
    </source>
</evidence>
<comment type="function">
    <text evidence="4">Possible regulatory or functional link with the histocompatibility cluster.</text>
</comment>
<dbReference type="InterPro" id="IPR006073">
    <property type="entry name" value="GTP-bd"/>
</dbReference>
<evidence type="ECO:0000259" key="7">
    <source>
        <dbReference type="PROSITE" id="PS51721"/>
    </source>
</evidence>
<dbReference type="Proteomes" id="UP001642540">
    <property type="component" value="Unassembled WGS sequence"/>
</dbReference>
<feature type="domain" description="CP-type G" evidence="7">
    <location>
        <begin position="194"/>
        <end position="425"/>
    </location>
</feature>
<evidence type="ECO:0000256" key="4">
    <source>
        <dbReference type="ARBA" id="ARBA00037770"/>
    </source>
</evidence>
<dbReference type="InterPro" id="IPR043358">
    <property type="entry name" value="GNL1-like"/>
</dbReference>
<evidence type="ECO:0000256" key="5">
    <source>
        <dbReference type="ARBA" id="ARBA00039902"/>
    </source>
</evidence>
<gene>
    <name evidence="8" type="ORF">ODALV1_LOCUS10723</name>
</gene>